<dbReference type="OrthoDB" id="9808659at2"/>
<keyword evidence="3" id="KW-1185">Reference proteome</keyword>
<accession>A0A1I4JJ60</accession>
<dbReference type="GO" id="GO:0016740">
    <property type="term" value="F:transferase activity"/>
    <property type="evidence" value="ECO:0007669"/>
    <property type="project" value="UniProtKB-KW"/>
</dbReference>
<dbReference type="Proteomes" id="UP000183287">
    <property type="component" value="Unassembled WGS sequence"/>
</dbReference>
<dbReference type="SUPFAM" id="SSF81301">
    <property type="entry name" value="Nucleotidyltransferase"/>
    <property type="match status" value="1"/>
</dbReference>
<organism evidence="2 3">
    <name type="scientific">Nitrosomonas communis</name>
    <dbReference type="NCBI Taxonomy" id="44574"/>
    <lineage>
        <taxon>Bacteria</taxon>
        <taxon>Pseudomonadati</taxon>
        <taxon>Pseudomonadota</taxon>
        <taxon>Betaproteobacteria</taxon>
        <taxon>Nitrosomonadales</taxon>
        <taxon>Nitrosomonadaceae</taxon>
        <taxon>Nitrosomonas</taxon>
    </lineage>
</organism>
<evidence type="ECO:0000313" key="3">
    <source>
        <dbReference type="Proteomes" id="UP000183287"/>
    </source>
</evidence>
<dbReference type="InterPro" id="IPR043519">
    <property type="entry name" value="NT_sf"/>
</dbReference>
<name>A0A1I4JJ60_9PROT</name>
<dbReference type="RefSeq" id="WP_074902980.1">
    <property type="nucleotide sequence ID" value="NZ_FOUB01000002.1"/>
</dbReference>
<dbReference type="AlphaFoldDB" id="A0A1I4JJ60"/>
<dbReference type="Gene3D" id="3.30.460.10">
    <property type="entry name" value="Beta Polymerase, domain 2"/>
    <property type="match status" value="1"/>
</dbReference>
<reference evidence="3" key="1">
    <citation type="submission" date="2016-10" db="EMBL/GenBank/DDBJ databases">
        <authorList>
            <person name="Varghese N."/>
            <person name="Submissions S."/>
        </authorList>
    </citation>
    <scope>NUCLEOTIDE SEQUENCE [LARGE SCALE GENOMIC DNA]</scope>
    <source>
        <strain evidence="3">Nm44</strain>
    </source>
</reference>
<gene>
    <name evidence="2" type="ORF">SAMN05421863_100281</name>
</gene>
<proteinExistence type="predicted"/>
<dbReference type="Pfam" id="PF18765">
    <property type="entry name" value="Polbeta"/>
    <property type="match status" value="1"/>
</dbReference>
<protein>
    <submittedName>
        <fullName evidence="2">Nucleotidyltransferase domain-containing protein</fullName>
    </submittedName>
</protein>
<evidence type="ECO:0000313" key="2">
    <source>
        <dbReference type="EMBL" id="SFL66628.1"/>
    </source>
</evidence>
<feature type="domain" description="Polymerase beta nucleotidyltransferase" evidence="1">
    <location>
        <begin position="27"/>
        <end position="101"/>
    </location>
</feature>
<dbReference type="EMBL" id="FOUB01000002">
    <property type="protein sequence ID" value="SFL66628.1"/>
    <property type="molecule type" value="Genomic_DNA"/>
</dbReference>
<keyword evidence="2" id="KW-0808">Transferase</keyword>
<evidence type="ECO:0000259" key="1">
    <source>
        <dbReference type="Pfam" id="PF18765"/>
    </source>
</evidence>
<dbReference type="CDD" id="cd05403">
    <property type="entry name" value="NT_KNTase_like"/>
    <property type="match status" value="1"/>
</dbReference>
<dbReference type="InterPro" id="IPR041633">
    <property type="entry name" value="Polbeta"/>
</dbReference>
<sequence>MSKQIELIDRHLAQLKRLLAIHVPEAEIWVFGSRIHGSAHEGSDLDLVLRNPNDLTTEVAGWGDLIEALQESSLPILIEVHDWAHLPVAFRDEIMRDYVVLQSVTK</sequence>